<dbReference type="GO" id="GO:0043565">
    <property type="term" value="F:sequence-specific DNA binding"/>
    <property type="evidence" value="ECO:0007669"/>
    <property type="project" value="InterPro"/>
</dbReference>
<evidence type="ECO:0000256" key="3">
    <source>
        <dbReference type="ARBA" id="ARBA00023163"/>
    </source>
</evidence>
<dbReference type="EMBL" id="LVWE01000003">
    <property type="protein sequence ID" value="OAD46521.1"/>
    <property type="molecule type" value="Genomic_DNA"/>
</dbReference>
<dbReference type="RefSeq" id="WP_068447969.1">
    <property type="nucleotide sequence ID" value="NZ_CANKUV010000002.1"/>
</dbReference>
<name>A0A176TFU6_9FLAO</name>
<dbReference type="PROSITE" id="PS01124">
    <property type="entry name" value="HTH_ARAC_FAMILY_2"/>
    <property type="match status" value="1"/>
</dbReference>
<evidence type="ECO:0000313" key="6">
    <source>
        <dbReference type="Proteomes" id="UP000076923"/>
    </source>
</evidence>
<evidence type="ECO:0000256" key="2">
    <source>
        <dbReference type="ARBA" id="ARBA00023125"/>
    </source>
</evidence>
<evidence type="ECO:0000256" key="1">
    <source>
        <dbReference type="ARBA" id="ARBA00023015"/>
    </source>
</evidence>
<reference evidence="5 6" key="1">
    <citation type="submission" date="2016-02" db="EMBL/GenBank/DDBJ databases">
        <title>Draft genome sequence of Polaribacter atrinae KACC17473.</title>
        <authorList>
            <person name="Shin S.-K."/>
            <person name="Yi H."/>
        </authorList>
    </citation>
    <scope>NUCLEOTIDE SEQUENCE [LARGE SCALE GENOMIC DNA]</scope>
    <source>
        <strain evidence="5 6">KACC 17473</strain>
    </source>
</reference>
<dbReference type="AlphaFoldDB" id="A0A176TFU6"/>
<dbReference type="InterPro" id="IPR009057">
    <property type="entry name" value="Homeodomain-like_sf"/>
</dbReference>
<dbReference type="Gene3D" id="1.10.10.60">
    <property type="entry name" value="Homeodomain-like"/>
    <property type="match status" value="2"/>
</dbReference>
<dbReference type="STRING" id="1333662.LPB303_03085"/>
<dbReference type="InterPro" id="IPR020449">
    <property type="entry name" value="Tscrpt_reg_AraC-type_HTH"/>
</dbReference>
<keyword evidence="1" id="KW-0805">Transcription regulation</keyword>
<proteinExistence type="predicted"/>
<dbReference type="InterPro" id="IPR018060">
    <property type="entry name" value="HTH_AraC"/>
</dbReference>
<protein>
    <recommendedName>
        <fullName evidence="4">HTH araC/xylS-type domain-containing protein</fullName>
    </recommendedName>
</protein>
<accession>A0A176TFU6</accession>
<keyword evidence="3" id="KW-0804">Transcription</keyword>
<keyword evidence="6" id="KW-1185">Reference proteome</keyword>
<dbReference type="SUPFAM" id="SSF46689">
    <property type="entry name" value="Homeodomain-like"/>
    <property type="match status" value="2"/>
</dbReference>
<dbReference type="Pfam" id="PF12833">
    <property type="entry name" value="HTH_18"/>
    <property type="match status" value="1"/>
</dbReference>
<keyword evidence="2" id="KW-0238">DNA-binding</keyword>
<dbReference type="Proteomes" id="UP000076923">
    <property type="component" value="Unassembled WGS sequence"/>
</dbReference>
<feature type="domain" description="HTH araC/xylS-type" evidence="4">
    <location>
        <begin position="198"/>
        <end position="296"/>
    </location>
</feature>
<dbReference type="PRINTS" id="PR00032">
    <property type="entry name" value="HTHARAC"/>
</dbReference>
<organism evidence="5 6">
    <name type="scientific">Polaribacter atrinae</name>
    <dbReference type="NCBI Taxonomy" id="1333662"/>
    <lineage>
        <taxon>Bacteria</taxon>
        <taxon>Pseudomonadati</taxon>
        <taxon>Bacteroidota</taxon>
        <taxon>Flavobacteriia</taxon>
        <taxon>Flavobacteriales</taxon>
        <taxon>Flavobacteriaceae</taxon>
    </lineage>
</organism>
<sequence>MTFSKNIALGDPSSNYQNFIDLKLRLLCCRYWLLNLWDCHDMIFPFWRIYWNRNEGGELIHLDDVYKMTPDTLYIIPPFTSFSSRFSKKHMHNDGIHVSGRHLTSDYNEDDYLDSSLIHFFIHFNLGVPFDNVYPGIIEIQVTDYLRDRLEYLTGRLKVENQDFKLTFNLKLQAFIKEVLTNIGPELWKAINIDDRVLKVIRFIEANINKKLTNTEIAAIVNMAPNSFARLFKEEMHITLHNFIQNRKIARSCELFEHTNKTIEDVAFNLGFSDRYHFSRVFKLVTGLTPGIYKSGKYT</sequence>
<dbReference type="GO" id="GO:0003700">
    <property type="term" value="F:DNA-binding transcription factor activity"/>
    <property type="evidence" value="ECO:0007669"/>
    <property type="project" value="InterPro"/>
</dbReference>
<dbReference type="OrthoDB" id="1007602at2"/>
<dbReference type="PANTHER" id="PTHR43280">
    <property type="entry name" value="ARAC-FAMILY TRANSCRIPTIONAL REGULATOR"/>
    <property type="match status" value="1"/>
</dbReference>
<evidence type="ECO:0000313" key="5">
    <source>
        <dbReference type="EMBL" id="OAD46521.1"/>
    </source>
</evidence>
<dbReference type="SMART" id="SM00342">
    <property type="entry name" value="HTH_ARAC"/>
    <property type="match status" value="1"/>
</dbReference>
<evidence type="ECO:0000259" key="4">
    <source>
        <dbReference type="PROSITE" id="PS01124"/>
    </source>
</evidence>
<comment type="caution">
    <text evidence="5">The sequence shown here is derived from an EMBL/GenBank/DDBJ whole genome shotgun (WGS) entry which is preliminary data.</text>
</comment>
<dbReference type="PANTHER" id="PTHR43280:SF2">
    <property type="entry name" value="HTH-TYPE TRANSCRIPTIONAL REGULATOR EXSA"/>
    <property type="match status" value="1"/>
</dbReference>
<gene>
    <name evidence="5" type="ORF">LPB303_03085</name>
</gene>